<dbReference type="Pfam" id="PF23559">
    <property type="entry name" value="WHD_DRP"/>
    <property type="match status" value="1"/>
</dbReference>
<dbReference type="InterPro" id="IPR032675">
    <property type="entry name" value="LRR_dom_sf"/>
</dbReference>
<evidence type="ECO:0000259" key="9">
    <source>
        <dbReference type="Pfam" id="PF25019"/>
    </source>
</evidence>
<dbReference type="InterPro" id="IPR058922">
    <property type="entry name" value="WHD_DRP"/>
</dbReference>
<gene>
    <name evidence="10" type="ORF">P3X46_032972</name>
</gene>
<feature type="domain" description="Disease resistance N-terminal" evidence="7">
    <location>
        <begin position="11"/>
        <end position="99"/>
    </location>
</feature>
<evidence type="ECO:0000259" key="7">
    <source>
        <dbReference type="Pfam" id="PF18052"/>
    </source>
</evidence>
<dbReference type="Gene3D" id="1.20.5.4130">
    <property type="match status" value="1"/>
</dbReference>
<evidence type="ECO:0008006" key="12">
    <source>
        <dbReference type="Google" id="ProtNLM"/>
    </source>
</evidence>
<dbReference type="PANTHER" id="PTHR36766">
    <property type="entry name" value="PLANT BROAD-SPECTRUM MILDEW RESISTANCE PROTEIN RPW8"/>
    <property type="match status" value="1"/>
</dbReference>
<comment type="caution">
    <text evidence="10">The sequence shown here is derived from an EMBL/GenBank/DDBJ whole genome shotgun (WGS) entry which is preliminary data.</text>
</comment>
<dbReference type="InterPro" id="IPR041118">
    <property type="entry name" value="Rx_N"/>
</dbReference>
<keyword evidence="2" id="KW-0677">Repeat</keyword>
<evidence type="ECO:0000256" key="1">
    <source>
        <dbReference type="ARBA" id="ARBA00022614"/>
    </source>
</evidence>
<sequence length="1463" mass="165435">MALGEIFLATFLEVLFDRLASVELLKFARIGGIKKKLQKWLQMLLAIQAVLEDAEEKQLTDKAVKLWLDNLRDLAYDVEDMLDEFAVEAMRCKLKVSGETSTNQVQKLVPACCTTYSAKAVKFSLRMRSKMESITRRLADISKQKIRLGLAKIPVGQSSNIWQRLPSTSVPTETQVYGRDEDKEKMLDLLLRDESSDVNFQVISIVGMGGVGKTTLVQLLYNDDAVGHFNPKAWVCVSEEFDVLRITRTILESVTSLPCDLKDFNQIQVRLKDALAGRKFLIVLDDVWNKNYGEWNRLQPPFRAGAPGSKIIVTTRDSNVALLMGAAKFHYLEQMSNDDCWSVFAQHAFENKDLAAQPNLEIIGRKIVKKCKGLPLAARTLGGLLRCKERDYEWEDILNSKLWSLSDEESEILPVLRLSYYHLPSHLKRCFSFCSVLPKDYEFEQKELVLLWMAEGLVQQPEENKQKEDIGGEYFCELLSRSLFQRSSRDQSKFVMHDLISDLAQWVAGDICFMLEDKVDGSKMKISPKARYSSYICGQYDDLKKFEAFSDAKGLRTFLPFLSPYPGKCYLTNYVPSDLLPKLRCLRILSLSGYNITELPSSIGELKHLRHFNLCHTNIRNLPESVSSLHNLQTLLLRDCLLLKNLPAKMGNLINLRHLDITNGESIKEMPLGMNKLTNLQTLSDFVVGKDKGSSLKELMELTFLCGTLCISRLENVVDARDAREANLKNKQDLDVLFLKWGSEFDNSRNERVEKDVLDMLQPYTKVKELTIQCYGGTKFPIWLGDPSFCYLAFIRLENCENCTSLPPLGLLASLKELSIIGMSGIKSIGAEFYGENCSNPFPSLQMLLFQAMREWEVWIPYGAEDEEFPCLRDLWIQSCPKLTGKLPNYLSSLEKLVILECEELVVSIPSLPMLSKLQIEGCKKVVHGGLVNFSSPNSLVVSTISELTCLTEEFMQGLKNVEDLKVFGCKELISLWQSDIGLCQWLTFLRNLVIEGCPKLVSLVAEEDQEQLQWCGCELQCLEVRHCESLVMLPQCLHSLISLRELVIESCPRLISFLEAGLPPMLRVIRIKNCSALGPLPSAVICNSTCLENLYIEGCDSLMSFARSQLPSTLKSLEIRSCKNLQYLLSDGESSSSSSLSMMSEQGINTAILAHLHIYDCPSLLSLSPRGELPAALIHLQIKNCSELTSLAAGGKLPAKLKHLSIEDCPKLESVGERFEDEMSLETIYIFSCGSLNSFPEGIHNLTHLHEISIWYCPGLVLFPGELPTSNLRELCISWCEELEALPDRLHNLTSLQELWIYDCPNIVSFPEEGFPTKLTSLTITNLNICKPLLEWGLQRLNSLKDLYIEGGCIDVVSFPQDELRMMLPASLTSLSIIKFPNLRYLSTRGFQNLTSLEYLSISYCHKLKSFPKKGLPSSLLRLYIYSCPLLKKNCKKNKGREWFKIANVPCVRIDGSFIHEQ</sequence>
<reference evidence="10 11" key="1">
    <citation type="journal article" date="2023" name="Plant Biotechnol. J.">
        <title>Chromosome-level wild Hevea brasiliensis genome provides new tools for genomic-assisted breeding and valuable loci to elevate rubber yield.</title>
        <authorList>
            <person name="Cheng H."/>
            <person name="Song X."/>
            <person name="Hu Y."/>
            <person name="Wu T."/>
            <person name="Yang Q."/>
            <person name="An Z."/>
            <person name="Feng S."/>
            <person name="Deng Z."/>
            <person name="Wu W."/>
            <person name="Zeng X."/>
            <person name="Tu M."/>
            <person name="Wang X."/>
            <person name="Huang H."/>
        </authorList>
    </citation>
    <scope>NUCLEOTIDE SEQUENCE [LARGE SCALE GENOMIC DNA]</scope>
    <source>
        <strain evidence="10">MT/VB/25A 57/8</strain>
    </source>
</reference>
<dbReference type="Pfam" id="PF00931">
    <property type="entry name" value="NB-ARC"/>
    <property type="match status" value="1"/>
</dbReference>
<dbReference type="InterPro" id="IPR056789">
    <property type="entry name" value="LRR_R13L1-DRL21"/>
</dbReference>
<evidence type="ECO:0000256" key="2">
    <source>
        <dbReference type="ARBA" id="ARBA00022737"/>
    </source>
</evidence>
<dbReference type="SUPFAM" id="SSF52540">
    <property type="entry name" value="P-loop containing nucleoside triphosphate hydrolases"/>
    <property type="match status" value="1"/>
</dbReference>
<keyword evidence="1" id="KW-0433">Leucine-rich repeat</keyword>
<dbReference type="InterPro" id="IPR042197">
    <property type="entry name" value="Apaf_helical"/>
</dbReference>
<dbReference type="InterPro" id="IPR002182">
    <property type="entry name" value="NB-ARC"/>
</dbReference>
<evidence type="ECO:0000256" key="5">
    <source>
        <dbReference type="ARBA" id="ARBA00022840"/>
    </source>
</evidence>
<dbReference type="PRINTS" id="PR00364">
    <property type="entry name" value="DISEASERSIST"/>
</dbReference>
<evidence type="ECO:0000313" key="11">
    <source>
        <dbReference type="Proteomes" id="UP001174677"/>
    </source>
</evidence>
<keyword evidence="5" id="KW-0067">ATP-binding</keyword>
<dbReference type="EMBL" id="JARPOI010000018">
    <property type="protein sequence ID" value="KAJ9135843.1"/>
    <property type="molecule type" value="Genomic_DNA"/>
</dbReference>
<keyword evidence="4" id="KW-0611">Plant defense</keyword>
<dbReference type="SUPFAM" id="SSF52058">
    <property type="entry name" value="L domain-like"/>
    <property type="match status" value="3"/>
</dbReference>
<dbReference type="Gene3D" id="3.40.50.300">
    <property type="entry name" value="P-loop containing nucleotide triphosphate hydrolases"/>
    <property type="match status" value="1"/>
</dbReference>
<evidence type="ECO:0000256" key="3">
    <source>
        <dbReference type="ARBA" id="ARBA00022741"/>
    </source>
</evidence>
<dbReference type="CDD" id="cd14798">
    <property type="entry name" value="RX-CC_like"/>
    <property type="match status" value="1"/>
</dbReference>
<dbReference type="Gene3D" id="1.10.8.430">
    <property type="entry name" value="Helical domain of apoptotic protease-activating factors"/>
    <property type="match status" value="1"/>
</dbReference>
<dbReference type="Pfam" id="PF25019">
    <property type="entry name" value="LRR_R13L1-DRL21"/>
    <property type="match status" value="1"/>
</dbReference>
<feature type="domain" description="R13L1/DRL21-like LRR repeat region" evidence="9">
    <location>
        <begin position="696"/>
        <end position="823"/>
    </location>
</feature>
<name>A0ABQ9KEZ4_HEVBR</name>
<dbReference type="Gene3D" id="1.10.10.10">
    <property type="entry name" value="Winged helix-like DNA-binding domain superfamily/Winged helix DNA-binding domain"/>
    <property type="match status" value="1"/>
</dbReference>
<evidence type="ECO:0000259" key="6">
    <source>
        <dbReference type="Pfam" id="PF00931"/>
    </source>
</evidence>
<dbReference type="Gene3D" id="3.80.10.10">
    <property type="entry name" value="Ribonuclease Inhibitor"/>
    <property type="match status" value="4"/>
</dbReference>
<feature type="domain" description="Disease resistance protein winged helix" evidence="8">
    <location>
        <begin position="437"/>
        <end position="504"/>
    </location>
</feature>
<protein>
    <recommendedName>
        <fullName evidence="12">Disease resistance RPP13-like protein 1</fullName>
    </recommendedName>
</protein>
<dbReference type="Pfam" id="PF18052">
    <property type="entry name" value="Rx_N"/>
    <property type="match status" value="1"/>
</dbReference>
<dbReference type="PANTHER" id="PTHR36766:SF51">
    <property type="entry name" value="DISEASE RESISTANCE RPP13-LIKE PROTEIN 1"/>
    <property type="match status" value="1"/>
</dbReference>
<proteinExistence type="predicted"/>
<dbReference type="InterPro" id="IPR036388">
    <property type="entry name" value="WH-like_DNA-bd_sf"/>
</dbReference>
<accession>A0ABQ9KEZ4</accession>
<dbReference type="InterPro" id="IPR038005">
    <property type="entry name" value="RX-like_CC"/>
</dbReference>
<organism evidence="10 11">
    <name type="scientific">Hevea brasiliensis</name>
    <name type="common">Para rubber tree</name>
    <name type="synonym">Siphonia brasiliensis</name>
    <dbReference type="NCBI Taxonomy" id="3981"/>
    <lineage>
        <taxon>Eukaryota</taxon>
        <taxon>Viridiplantae</taxon>
        <taxon>Streptophyta</taxon>
        <taxon>Embryophyta</taxon>
        <taxon>Tracheophyta</taxon>
        <taxon>Spermatophyta</taxon>
        <taxon>Magnoliopsida</taxon>
        <taxon>eudicotyledons</taxon>
        <taxon>Gunneridae</taxon>
        <taxon>Pentapetalae</taxon>
        <taxon>rosids</taxon>
        <taxon>fabids</taxon>
        <taxon>Malpighiales</taxon>
        <taxon>Euphorbiaceae</taxon>
        <taxon>Crotonoideae</taxon>
        <taxon>Micrandreae</taxon>
        <taxon>Hevea</taxon>
    </lineage>
</organism>
<dbReference type="Proteomes" id="UP001174677">
    <property type="component" value="Chromosome 18"/>
</dbReference>
<evidence type="ECO:0000256" key="4">
    <source>
        <dbReference type="ARBA" id="ARBA00022821"/>
    </source>
</evidence>
<evidence type="ECO:0000259" key="8">
    <source>
        <dbReference type="Pfam" id="PF23559"/>
    </source>
</evidence>
<dbReference type="InterPro" id="IPR027417">
    <property type="entry name" value="P-loop_NTPase"/>
</dbReference>
<keyword evidence="3" id="KW-0547">Nucleotide-binding</keyword>
<feature type="domain" description="NB-ARC" evidence="6">
    <location>
        <begin position="181"/>
        <end position="353"/>
    </location>
</feature>
<evidence type="ECO:0000313" key="10">
    <source>
        <dbReference type="EMBL" id="KAJ9135843.1"/>
    </source>
</evidence>
<keyword evidence="11" id="KW-1185">Reference proteome</keyword>